<dbReference type="PANTHER" id="PTHR37549">
    <property type="entry name" value="LIPOPROTEIN LPRI"/>
    <property type="match status" value="1"/>
</dbReference>
<accession>A0ABP3XND6</accession>
<feature type="compositionally biased region" description="Low complexity" evidence="1">
    <location>
        <begin position="211"/>
        <end position="263"/>
    </location>
</feature>
<evidence type="ECO:0000256" key="1">
    <source>
        <dbReference type="SAM" id="MobiDB-lite"/>
    </source>
</evidence>
<dbReference type="SMART" id="SM00255">
    <property type="entry name" value="TIR"/>
    <property type="match status" value="1"/>
</dbReference>
<evidence type="ECO:0000313" key="4">
    <source>
        <dbReference type="Proteomes" id="UP001500738"/>
    </source>
</evidence>
<dbReference type="InterPro" id="IPR000157">
    <property type="entry name" value="TIR_dom"/>
</dbReference>
<dbReference type="Gene3D" id="3.40.50.10140">
    <property type="entry name" value="Toll/interleukin-1 receptor homology (TIR) domain"/>
    <property type="match status" value="1"/>
</dbReference>
<dbReference type="Pfam" id="PF07007">
    <property type="entry name" value="LprI"/>
    <property type="match status" value="1"/>
</dbReference>
<sequence length="367" mass="38879">MEEAKRPQLFVSHHSSKYEVALHVERALSRHGVDCWIAPRDVGPGEAFDTAIMKAIRDSSGVLLLFCSQSDKSPHVKRELILADSAHKAIIPLRLEEIVPDDLAYHLASAQWIDWLEKRDDSIARIAVKAQQLAGVPPVREGAPVIPGGASAVAADNLHAAILSQAAETPPPPPASVPVRTLVMAGLGVAVAVLAAMLFLRGGEAPKTEVAASTEAPAAAMSPPAAATPAPGTGDTPVSSPVAAPSQYAAAPATPQAADASAPVRSRIPPTFNCNRAITNSERRICASDELAALDREMAEAYRALNQIAINRRALLTAEQSAWRVSVRDACPDDACVARVMRQRIAVLVERRLDIAEKRAESPATAY</sequence>
<evidence type="ECO:0000259" key="2">
    <source>
        <dbReference type="PROSITE" id="PS50104"/>
    </source>
</evidence>
<dbReference type="InterPro" id="IPR052755">
    <property type="entry name" value="Lysozyme_Inhibitor_LprI"/>
</dbReference>
<name>A0ABP3XND6_9SPHN</name>
<reference evidence="4" key="1">
    <citation type="journal article" date="2019" name="Int. J. Syst. Evol. Microbiol.">
        <title>The Global Catalogue of Microorganisms (GCM) 10K type strain sequencing project: providing services to taxonomists for standard genome sequencing and annotation.</title>
        <authorList>
            <consortium name="The Broad Institute Genomics Platform"/>
            <consortium name="The Broad Institute Genome Sequencing Center for Infectious Disease"/>
            <person name="Wu L."/>
            <person name="Ma J."/>
        </authorList>
    </citation>
    <scope>NUCLEOTIDE SEQUENCE [LARGE SCALE GENOMIC DNA]</scope>
    <source>
        <strain evidence="4">JCM 15910</strain>
    </source>
</reference>
<keyword evidence="4" id="KW-1185">Reference proteome</keyword>
<dbReference type="InterPro" id="IPR035897">
    <property type="entry name" value="Toll_tir_struct_dom_sf"/>
</dbReference>
<dbReference type="EMBL" id="BAAAFE010000008">
    <property type="protein sequence ID" value="GAA0865882.1"/>
    <property type="molecule type" value="Genomic_DNA"/>
</dbReference>
<gene>
    <name evidence="3" type="ORF">GCM10009115_26260</name>
</gene>
<dbReference type="SUPFAM" id="SSF52200">
    <property type="entry name" value="Toll/Interleukin receptor TIR domain"/>
    <property type="match status" value="1"/>
</dbReference>
<comment type="caution">
    <text evidence="3">The sequence shown here is derived from an EMBL/GenBank/DDBJ whole genome shotgun (WGS) entry which is preliminary data.</text>
</comment>
<organism evidence="3 4">
    <name type="scientific">Sphingopyxis soli</name>
    <dbReference type="NCBI Taxonomy" id="592051"/>
    <lineage>
        <taxon>Bacteria</taxon>
        <taxon>Pseudomonadati</taxon>
        <taxon>Pseudomonadota</taxon>
        <taxon>Alphaproteobacteria</taxon>
        <taxon>Sphingomonadales</taxon>
        <taxon>Sphingomonadaceae</taxon>
        <taxon>Sphingopyxis</taxon>
    </lineage>
</organism>
<dbReference type="PANTHER" id="PTHR37549:SF1">
    <property type="entry name" value="LIPOPROTEIN LPRI"/>
    <property type="match status" value="1"/>
</dbReference>
<dbReference type="PROSITE" id="PS50104">
    <property type="entry name" value="TIR"/>
    <property type="match status" value="1"/>
</dbReference>
<dbReference type="Pfam" id="PF13676">
    <property type="entry name" value="TIR_2"/>
    <property type="match status" value="1"/>
</dbReference>
<dbReference type="InterPro" id="IPR009739">
    <property type="entry name" value="LprI-like_N"/>
</dbReference>
<protein>
    <recommendedName>
        <fullName evidence="2">TIR domain-containing protein</fullName>
    </recommendedName>
</protein>
<feature type="region of interest" description="Disordered" evidence="1">
    <location>
        <begin position="211"/>
        <end position="266"/>
    </location>
</feature>
<evidence type="ECO:0000313" key="3">
    <source>
        <dbReference type="EMBL" id="GAA0865882.1"/>
    </source>
</evidence>
<dbReference type="Proteomes" id="UP001500738">
    <property type="component" value="Unassembled WGS sequence"/>
</dbReference>
<dbReference type="RefSeq" id="WP_215353698.1">
    <property type="nucleotide sequence ID" value="NZ_BAAAFE010000008.1"/>
</dbReference>
<proteinExistence type="predicted"/>
<feature type="domain" description="TIR" evidence="2">
    <location>
        <begin position="5"/>
        <end position="137"/>
    </location>
</feature>